<organism evidence="1">
    <name type="scientific">marine sediment metagenome</name>
    <dbReference type="NCBI Taxonomy" id="412755"/>
    <lineage>
        <taxon>unclassified sequences</taxon>
        <taxon>metagenomes</taxon>
        <taxon>ecological metagenomes</taxon>
    </lineage>
</organism>
<evidence type="ECO:0000313" key="1">
    <source>
        <dbReference type="EMBL" id="KKN13893.1"/>
    </source>
</evidence>
<name>A0A0F9R8Z2_9ZZZZ</name>
<reference evidence="1" key="1">
    <citation type="journal article" date="2015" name="Nature">
        <title>Complex archaea that bridge the gap between prokaryotes and eukaryotes.</title>
        <authorList>
            <person name="Spang A."/>
            <person name="Saw J.H."/>
            <person name="Jorgensen S.L."/>
            <person name="Zaremba-Niedzwiedzka K."/>
            <person name="Martijn J."/>
            <person name="Lind A.E."/>
            <person name="van Eijk R."/>
            <person name="Schleper C."/>
            <person name="Guy L."/>
            <person name="Ettema T.J."/>
        </authorList>
    </citation>
    <scope>NUCLEOTIDE SEQUENCE</scope>
</reference>
<dbReference type="AlphaFoldDB" id="A0A0F9R8Z2"/>
<sequence length="37" mass="4277">MKEKTKILKTDMWLHRGNDGTEIISIEDGIEMGNLMK</sequence>
<comment type="caution">
    <text evidence="1">The sequence shown here is derived from an EMBL/GenBank/DDBJ whole genome shotgun (WGS) entry which is preliminary data.</text>
</comment>
<feature type="non-terminal residue" evidence="1">
    <location>
        <position position="37"/>
    </location>
</feature>
<accession>A0A0F9R8Z2</accession>
<protein>
    <submittedName>
        <fullName evidence="1">Uncharacterized protein</fullName>
    </submittedName>
</protein>
<gene>
    <name evidence="1" type="ORF">LCGC14_1001620</name>
</gene>
<dbReference type="EMBL" id="LAZR01003872">
    <property type="protein sequence ID" value="KKN13893.1"/>
    <property type="molecule type" value="Genomic_DNA"/>
</dbReference>
<proteinExistence type="predicted"/>